<keyword evidence="2" id="KW-1185">Reference proteome</keyword>
<evidence type="ECO:0000313" key="1">
    <source>
        <dbReference type="EMBL" id="KZO92055.1"/>
    </source>
</evidence>
<gene>
    <name evidence="1" type="ORF">CALVIDRAFT_317372</name>
</gene>
<dbReference type="AlphaFoldDB" id="A0A167HWH0"/>
<proteinExistence type="predicted"/>
<dbReference type="EMBL" id="KV417314">
    <property type="protein sequence ID" value="KZO92055.1"/>
    <property type="molecule type" value="Genomic_DNA"/>
</dbReference>
<name>A0A167HWH0_CALVF</name>
<evidence type="ECO:0000313" key="2">
    <source>
        <dbReference type="Proteomes" id="UP000076738"/>
    </source>
</evidence>
<organism evidence="1 2">
    <name type="scientific">Calocera viscosa (strain TUFC12733)</name>
    <dbReference type="NCBI Taxonomy" id="1330018"/>
    <lineage>
        <taxon>Eukaryota</taxon>
        <taxon>Fungi</taxon>
        <taxon>Dikarya</taxon>
        <taxon>Basidiomycota</taxon>
        <taxon>Agaricomycotina</taxon>
        <taxon>Dacrymycetes</taxon>
        <taxon>Dacrymycetales</taxon>
        <taxon>Dacrymycetaceae</taxon>
        <taxon>Calocera</taxon>
    </lineage>
</organism>
<dbReference type="Proteomes" id="UP000076738">
    <property type="component" value="Unassembled WGS sequence"/>
</dbReference>
<protein>
    <submittedName>
        <fullName evidence="1">Uncharacterized protein</fullName>
    </submittedName>
</protein>
<reference evidence="1 2" key="1">
    <citation type="journal article" date="2016" name="Mol. Biol. Evol.">
        <title>Comparative Genomics of Early-Diverging Mushroom-Forming Fungi Provides Insights into the Origins of Lignocellulose Decay Capabilities.</title>
        <authorList>
            <person name="Nagy L.G."/>
            <person name="Riley R."/>
            <person name="Tritt A."/>
            <person name="Adam C."/>
            <person name="Daum C."/>
            <person name="Floudas D."/>
            <person name="Sun H."/>
            <person name="Yadav J.S."/>
            <person name="Pangilinan J."/>
            <person name="Larsson K.H."/>
            <person name="Matsuura K."/>
            <person name="Barry K."/>
            <person name="Labutti K."/>
            <person name="Kuo R."/>
            <person name="Ohm R.A."/>
            <person name="Bhattacharya S.S."/>
            <person name="Shirouzu T."/>
            <person name="Yoshinaga Y."/>
            <person name="Martin F.M."/>
            <person name="Grigoriev I.V."/>
            <person name="Hibbett D.S."/>
        </authorList>
    </citation>
    <scope>NUCLEOTIDE SEQUENCE [LARGE SCALE GENOMIC DNA]</scope>
    <source>
        <strain evidence="1 2">TUFC12733</strain>
    </source>
</reference>
<accession>A0A167HWH0</accession>
<sequence>MSCRLPVPAGYADIVVDGPANGGTESHQGAVLPIPPGVIVRSGCMEHESAMVIKSAKGGGTPLADSGSARASEFKILDRKEKFT</sequence>